<keyword evidence="6" id="KW-1185">Reference proteome</keyword>
<evidence type="ECO:0000313" key="6">
    <source>
        <dbReference type="Proteomes" id="UP001501671"/>
    </source>
</evidence>
<dbReference type="InterPro" id="IPR029065">
    <property type="entry name" value="Enolase_C-like"/>
</dbReference>
<dbReference type="InterPro" id="IPR046945">
    <property type="entry name" value="RHMD-like"/>
</dbReference>
<keyword evidence="3" id="KW-0460">Magnesium</keyword>
<dbReference type="Proteomes" id="UP001501671">
    <property type="component" value="Unassembled WGS sequence"/>
</dbReference>
<dbReference type="CDD" id="cd03316">
    <property type="entry name" value="MR_like"/>
    <property type="match status" value="1"/>
</dbReference>
<comment type="caution">
    <text evidence="5">The sequence shown here is derived from an EMBL/GenBank/DDBJ whole genome shotgun (WGS) entry which is preliminary data.</text>
</comment>
<dbReference type="Pfam" id="PF02746">
    <property type="entry name" value="MR_MLE_N"/>
    <property type="match status" value="1"/>
</dbReference>
<dbReference type="PROSITE" id="PS00909">
    <property type="entry name" value="MR_MLE_2"/>
    <property type="match status" value="1"/>
</dbReference>
<reference evidence="6" key="1">
    <citation type="journal article" date="2019" name="Int. J. Syst. Evol. Microbiol.">
        <title>The Global Catalogue of Microorganisms (GCM) 10K type strain sequencing project: providing services to taxonomists for standard genome sequencing and annotation.</title>
        <authorList>
            <consortium name="The Broad Institute Genomics Platform"/>
            <consortium name="The Broad Institute Genome Sequencing Center for Infectious Disease"/>
            <person name="Wu L."/>
            <person name="Ma J."/>
        </authorList>
    </citation>
    <scope>NUCLEOTIDE SEQUENCE [LARGE SCALE GENOMIC DNA]</scope>
    <source>
        <strain evidence="6">JCM 17666</strain>
    </source>
</reference>
<dbReference type="PANTHER" id="PTHR13794">
    <property type="entry name" value="ENOLASE SUPERFAMILY, MANDELATE RACEMASE"/>
    <property type="match status" value="1"/>
</dbReference>
<dbReference type="InterPro" id="IPR018110">
    <property type="entry name" value="Mandel_Rmase/mucon_lact_enz_CS"/>
</dbReference>
<evidence type="ECO:0000256" key="1">
    <source>
        <dbReference type="ARBA" id="ARBA00001946"/>
    </source>
</evidence>
<evidence type="ECO:0000259" key="4">
    <source>
        <dbReference type="SMART" id="SM00922"/>
    </source>
</evidence>
<keyword evidence="2" id="KW-0479">Metal-binding</keyword>
<dbReference type="InterPro" id="IPR029017">
    <property type="entry name" value="Enolase-like_N"/>
</dbReference>
<gene>
    <name evidence="5" type="ORF">GCM10023144_04400</name>
</gene>
<dbReference type="SFLD" id="SFLDG00179">
    <property type="entry name" value="mandelate_racemase"/>
    <property type="match status" value="1"/>
</dbReference>
<dbReference type="EMBL" id="BAABFO010000001">
    <property type="protein sequence ID" value="GAA4323509.1"/>
    <property type="molecule type" value="Genomic_DNA"/>
</dbReference>
<evidence type="ECO:0000256" key="3">
    <source>
        <dbReference type="ARBA" id="ARBA00022842"/>
    </source>
</evidence>
<name>A0ABP8GG47_9BURK</name>
<dbReference type="InterPro" id="IPR036849">
    <property type="entry name" value="Enolase-like_C_sf"/>
</dbReference>
<protein>
    <submittedName>
        <fullName evidence="5">Mandelate racemase/muconate lactonizing enzyme family protein</fullName>
    </submittedName>
</protein>
<dbReference type="SUPFAM" id="SSF54826">
    <property type="entry name" value="Enolase N-terminal domain-like"/>
    <property type="match status" value="1"/>
</dbReference>
<dbReference type="Pfam" id="PF13378">
    <property type="entry name" value="MR_MLE_C"/>
    <property type="match status" value="1"/>
</dbReference>
<dbReference type="Gene3D" id="3.30.390.10">
    <property type="entry name" value="Enolase-like, N-terminal domain"/>
    <property type="match status" value="1"/>
</dbReference>
<accession>A0ABP8GG47</accession>
<evidence type="ECO:0000256" key="2">
    <source>
        <dbReference type="ARBA" id="ARBA00022723"/>
    </source>
</evidence>
<evidence type="ECO:0000313" key="5">
    <source>
        <dbReference type="EMBL" id="GAA4323509.1"/>
    </source>
</evidence>
<comment type="cofactor">
    <cofactor evidence="1">
        <name>Mg(2+)</name>
        <dbReference type="ChEBI" id="CHEBI:18420"/>
    </cofactor>
</comment>
<dbReference type="SFLD" id="SFLDS00001">
    <property type="entry name" value="Enolase"/>
    <property type="match status" value="1"/>
</dbReference>
<feature type="domain" description="Mandelate racemase/muconate lactonizing enzyme C-terminal" evidence="4">
    <location>
        <begin position="163"/>
        <end position="260"/>
    </location>
</feature>
<dbReference type="PANTHER" id="PTHR13794:SF58">
    <property type="entry name" value="MITOCHONDRIAL ENOLASE SUPERFAMILY MEMBER 1"/>
    <property type="match status" value="1"/>
</dbReference>
<dbReference type="SUPFAM" id="SSF51604">
    <property type="entry name" value="Enolase C-terminal domain-like"/>
    <property type="match status" value="1"/>
</dbReference>
<proteinExistence type="predicted"/>
<dbReference type="InterPro" id="IPR013342">
    <property type="entry name" value="Mandelate_racemase_C"/>
</dbReference>
<dbReference type="InterPro" id="IPR013341">
    <property type="entry name" value="Mandelate_racemase_N_dom"/>
</dbReference>
<dbReference type="SMART" id="SM00922">
    <property type="entry name" value="MR_MLE"/>
    <property type="match status" value="1"/>
</dbReference>
<sequence length="387" mass="41439">MPMFALPDFPYPKPAELRIRVIEPYALDMPLAKSVQTPMGTIGSVVNLLVRVEDEDGVEGWGEIWCNFPRFSMPYRARLLREVVAPLLLRQAFRSPLEAWRMLTAKTRILRLQSGEPGPLAAVIAGVDIALWDIAGRKAGLPLWRMFGGLGGAVSVYASIGRSEDVPRRVEDCLRRGFRAFKIRSAGDIAEHLAAAMPVRRQIGDACELMLDLNSSWNVDAAVEAVGRLEAVHLAWLEEPIPADAPAHDWQRLAAAAPMDLAGGENLIGAGMFQAALADGALGVIQPDPTKWGGLSGTLPVALAAVGAGRRLCPHMFNGAPGVLACAHLLAACNTPHGILEYGVGHNGPREPAIREAVRDGSFLLGDAPGLGLSMDGEAMRALRVPL</sequence>
<organism evidence="5 6">
    <name type="scientific">Pigmentiphaga soli</name>
    <dbReference type="NCBI Taxonomy" id="1007095"/>
    <lineage>
        <taxon>Bacteria</taxon>
        <taxon>Pseudomonadati</taxon>
        <taxon>Pseudomonadota</taxon>
        <taxon>Betaproteobacteria</taxon>
        <taxon>Burkholderiales</taxon>
        <taxon>Alcaligenaceae</taxon>
        <taxon>Pigmentiphaga</taxon>
    </lineage>
</organism>
<dbReference type="Gene3D" id="3.20.20.120">
    <property type="entry name" value="Enolase-like C-terminal domain"/>
    <property type="match status" value="1"/>
</dbReference>